<dbReference type="Proteomes" id="UP001548590">
    <property type="component" value="Unassembled WGS sequence"/>
</dbReference>
<dbReference type="RefSeq" id="WP_345928145.1">
    <property type="nucleotide sequence ID" value="NZ_JBDIVF010000005.1"/>
</dbReference>
<evidence type="ECO:0000313" key="1">
    <source>
        <dbReference type="EMBL" id="MET1491703.1"/>
    </source>
</evidence>
<dbReference type="InterPro" id="IPR002636">
    <property type="entry name" value="DUF29"/>
</dbReference>
<dbReference type="Gene3D" id="1.20.1220.20">
    <property type="entry name" value="Uncharcterised protein PF01724"/>
    <property type="match status" value="1"/>
</dbReference>
<keyword evidence="2" id="KW-1185">Reference proteome</keyword>
<dbReference type="PANTHER" id="PTHR34235">
    <property type="entry name" value="SLR1203 PROTEIN-RELATED"/>
    <property type="match status" value="1"/>
</dbReference>
<dbReference type="Pfam" id="PF01724">
    <property type="entry name" value="DUF29"/>
    <property type="match status" value="1"/>
</dbReference>
<gene>
    <name evidence="1" type="ORF">ABVT11_17830</name>
</gene>
<dbReference type="EMBL" id="JBEWLZ010000014">
    <property type="protein sequence ID" value="MET1491703.1"/>
    <property type="molecule type" value="Genomic_DNA"/>
</dbReference>
<evidence type="ECO:0000313" key="2">
    <source>
        <dbReference type="Proteomes" id="UP001548590"/>
    </source>
</evidence>
<protein>
    <submittedName>
        <fullName evidence="1">DUF29 domain-containing protein</fullName>
    </submittedName>
</protein>
<proteinExistence type="predicted"/>
<accession>A0ABV2CUW8</accession>
<comment type="caution">
    <text evidence="1">The sequence shown here is derived from an EMBL/GenBank/DDBJ whole genome shotgun (WGS) entry which is preliminary data.</text>
</comment>
<sequence length="153" mass="17292">MQTYEHDINAWAIEQARLLRAGRFDLLDIEHIAGEIEDVGKSEQRELASRMVVLLAHLLKWAYQPERRGASWEKTITAQRKEISYALDESPSLAPKLQEPRWLDMVWARAIAQAVSETGLDCFPEECPWVIQDEVLAGGWLPGSPAAVPRTKG</sequence>
<name>A0ABV2CUW8_9RHOO</name>
<organism evidence="1 2">
    <name type="scientific">Uliginosibacterium paludis</name>
    <dbReference type="NCBI Taxonomy" id="1615952"/>
    <lineage>
        <taxon>Bacteria</taxon>
        <taxon>Pseudomonadati</taxon>
        <taxon>Pseudomonadota</taxon>
        <taxon>Betaproteobacteria</taxon>
        <taxon>Rhodocyclales</taxon>
        <taxon>Zoogloeaceae</taxon>
        <taxon>Uliginosibacterium</taxon>
    </lineage>
</organism>
<reference evidence="1 2" key="1">
    <citation type="submission" date="2024-07" db="EMBL/GenBank/DDBJ databases">
        <title>Uliginosibacterium paludis KCTC:42655.</title>
        <authorList>
            <person name="Kim M.K."/>
        </authorList>
    </citation>
    <scope>NUCLEOTIDE SEQUENCE [LARGE SCALE GENOMIC DNA]</scope>
    <source>
        <strain evidence="1 2">KCTC 42655</strain>
    </source>
</reference>